<dbReference type="SUPFAM" id="SSF53822">
    <property type="entry name" value="Periplasmic binding protein-like I"/>
    <property type="match status" value="1"/>
</dbReference>
<gene>
    <name evidence="6" type="ORF">UT30_C0021G0016</name>
</gene>
<keyword evidence="4" id="KW-0804">Transcription</keyword>
<proteinExistence type="predicted"/>
<evidence type="ECO:0000313" key="7">
    <source>
        <dbReference type="Proteomes" id="UP000033935"/>
    </source>
</evidence>
<dbReference type="InterPro" id="IPR046335">
    <property type="entry name" value="LacI/GalR-like_sensor"/>
</dbReference>
<dbReference type="InterPro" id="IPR028082">
    <property type="entry name" value="Peripla_BP_I"/>
</dbReference>
<protein>
    <recommendedName>
        <fullName evidence="5">HTH gntR-type domain-containing protein</fullName>
    </recommendedName>
</protein>
<dbReference type="PANTHER" id="PTHR30146">
    <property type="entry name" value="LACI-RELATED TRANSCRIPTIONAL REPRESSOR"/>
    <property type="match status" value="1"/>
</dbReference>
<evidence type="ECO:0000256" key="1">
    <source>
        <dbReference type="ARBA" id="ARBA00022491"/>
    </source>
</evidence>
<dbReference type="SUPFAM" id="SSF46785">
    <property type="entry name" value="Winged helix' DNA-binding domain"/>
    <property type="match status" value="1"/>
</dbReference>
<evidence type="ECO:0000256" key="4">
    <source>
        <dbReference type="ARBA" id="ARBA00023163"/>
    </source>
</evidence>
<accession>A0A0G0QQ12</accession>
<keyword evidence="2" id="KW-0805">Transcription regulation</keyword>
<comment type="caution">
    <text evidence="6">The sequence shown here is derived from an EMBL/GenBank/DDBJ whole genome shotgun (WGS) entry which is preliminary data.</text>
</comment>
<dbReference type="PROSITE" id="PS50949">
    <property type="entry name" value="HTH_GNTR"/>
    <property type="match status" value="1"/>
</dbReference>
<organism evidence="6 7">
    <name type="scientific">Candidatus Uhrbacteria bacterium GW2011_GWF2_39_13</name>
    <dbReference type="NCBI Taxonomy" id="1618995"/>
    <lineage>
        <taxon>Bacteria</taxon>
        <taxon>Candidatus Uhriibacteriota</taxon>
    </lineage>
</organism>
<evidence type="ECO:0000256" key="2">
    <source>
        <dbReference type="ARBA" id="ARBA00023015"/>
    </source>
</evidence>
<evidence type="ECO:0000256" key="3">
    <source>
        <dbReference type="ARBA" id="ARBA00023125"/>
    </source>
</evidence>
<dbReference type="GO" id="GO:0000976">
    <property type="term" value="F:transcription cis-regulatory region binding"/>
    <property type="evidence" value="ECO:0007669"/>
    <property type="project" value="TreeGrafter"/>
</dbReference>
<sequence length="339" mass="38314">MKSLYITVAEKIIEEIKNGHFRARERVYSKNEICKKYGVSWQTATRVQDRLIKSGFVKSIRGSGIYANYIKNINVPCTKNDIPLKRVVFFIPPNNLFVDSFLCGVQSRAAQLNLDLRVEFMNTVSTPQNVFSAYQTSPEEGYITVSAGESVYFSLGAILLSSSIKSVIIDYIIPGSHCIITDNFDGINQLITYLVSKRCRKLLFAMNFERSLGALNADERLLAFKNEIQIRNLDGKIVDSGNFNDLIEIQKNNDPPDAILFPQDDPALKCKSLFSDAKIKRMPFITGFDDFSQRGRSLENLTTLHVDRQKMGAAAVDLLLAPWDIRKIIRVQGKLIVRN</sequence>
<dbReference type="Pfam" id="PF13377">
    <property type="entry name" value="Peripla_BP_3"/>
    <property type="match status" value="1"/>
</dbReference>
<dbReference type="InterPro" id="IPR000524">
    <property type="entry name" value="Tscrpt_reg_HTH_GntR"/>
</dbReference>
<evidence type="ECO:0000313" key="6">
    <source>
        <dbReference type="EMBL" id="KKR03717.1"/>
    </source>
</evidence>
<evidence type="ECO:0000259" key="5">
    <source>
        <dbReference type="PROSITE" id="PS50949"/>
    </source>
</evidence>
<dbReference type="Pfam" id="PF00392">
    <property type="entry name" value="GntR"/>
    <property type="match status" value="1"/>
</dbReference>
<dbReference type="PANTHER" id="PTHR30146:SF148">
    <property type="entry name" value="HTH-TYPE TRANSCRIPTIONAL REPRESSOR PURR-RELATED"/>
    <property type="match status" value="1"/>
</dbReference>
<dbReference type="InterPro" id="IPR036388">
    <property type="entry name" value="WH-like_DNA-bd_sf"/>
</dbReference>
<dbReference type="GO" id="GO:0003700">
    <property type="term" value="F:DNA-binding transcription factor activity"/>
    <property type="evidence" value="ECO:0007669"/>
    <property type="project" value="InterPro"/>
</dbReference>
<reference evidence="6 7" key="1">
    <citation type="journal article" date="2015" name="Nature">
        <title>rRNA introns, odd ribosomes, and small enigmatic genomes across a large radiation of phyla.</title>
        <authorList>
            <person name="Brown C.T."/>
            <person name="Hug L.A."/>
            <person name="Thomas B.C."/>
            <person name="Sharon I."/>
            <person name="Castelle C.J."/>
            <person name="Singh A."/>
            <person name="Wilkins M.J."/>
            <person name="Williams K.H."/>
            <person name="Banfield J.F."/>
        </authorList>
    </citation>
    <scope>NUCLEOTIDE SEQUENCE [LARGE SCALE GENOMIC DNA]</scope>
</reference>
<dbReference type="InterPro" id="IPR036390">
    <property type="entry name" value="WH_DNA-bd_sf"/>
</dbReference>
<keyword evidence="3" id="KW-0238">DNA-binding</keyword>
<name>A0A0G0QQ12_9BACT</name>
<dbReference type="EMBL" id="LBWG01000021">
    <property type="protein sequence ID" value="KKR03717.1"/>
    <property type="molecule type" value="Genomic_DNA"/>
</dbReference>
<keyword evidence="1" id="KW-0678">Repressor</keyword>
<dbReference type="Gene3D" id="3.40.50.2300">
    <property type="match status" value="2"/>
</dbReference>
<dbReference type="AlphaFoldDB" id="A0A0G0QQ12"/>
<dbReference type="SMART" id="SM00345">
    <property type="entry name" value="HTH_GNTR"/>
    <property type="match status" value="1"/>
</dbReference>
<feature type="domain" description="HTH gntR-type" evidence="5">
    <location>
        <begin position="2"/>
        <end position="70"/>
    </location>
</feature>
<dbReference type="Gene3D" id="1.10.10.10">
    <property type="entry name" value="Winged helix-like DNA-binding domain superfamily/Winged helix DNA-binding domain"/>
    <property type="match status" value="1"/>
</dbReference>
<dbReference type="Proteomes" id="UP000033935">
    <property type="component" value="Unassembled WGS sequence"/>
</dbReference>